<dbReference type="Proteomes" id="UP000236884">
    <property type="component" value="Chromosome"/>
</dbReference>
<protein>
    <submittedName>
        <fullName evidence="1">Uncharacterized protein</fullName>
    </submittedName>
</protein>
<name>A0A0S3PUU6_9BRAD</name>
<accession>A0A0S3PUU6</accession>
<sequence>MHSFDPELITTMRQALEDFMADVPAEAATPAIKAAIAECICKAALQGVSTYDGFVTAAGSQLQTLMSWLL</sequence>
<gene>
    <name evidence="1" type="ORF">GJW-30_1_02262</name>
</gene>
<keyword evidence="2" id="KW-1185">Reference proteome</keyword>
<dbReference type="RefSeq" id="WP_096355343.1">
    <property type="nucleotide sequence ID" value="NZ_AP014946.1"/>
</dbReference>
<proteinExistence type="predicted"/>
<organism evidence="1 2">
    <name type="scientific">Variibacter gotjawalensis</name>
    <dbReference type="NCBI Taxonomy" id="1333996"/>
    <lineage>
        <taxon>Bacteria</taxon>
        <taxon>Pseudomonadati</taxon>
        <taxon>Pseudomonadota</taxon>
        <taxon>Alphaproteobacteria</taxon>
        <taxon>Hyphomicrobiales</taxon>
        <taxon>Nitrobacteraceae</taxon>
        <taxon>Variibacter</taxon>
    </lineage>
</organism>
<dbReference type="KEGG" id="vgo:GJW-30_1_02262"/>
<evidence type="ECO:0000313" key="1">
    <source>
        <dbReference type="EMBL" id="BAT59729.1"/>
    </source>
</evidence>
<reference evidence="1 2" key="1">
    <citation type="submission" date="2015-08" db="EMBL/GenBank/DDBJ databases">
        <title>Investigation of the bacterial diversity of lava forest soil.</title>
        <authorList>
            <person name="Lee J.S."/>
        </authorList>
    </citation>
    <scope>NUCLEOTIDE SEQUENCE [LARGE SCALE GENOMIC DNA]</scope>
    <source>
        <strain evidence="1 2">GJW-30</strain>
    </source>
</reference>
<dbReference type="AlphaFoldDB" id="A0A0S3PUU6"/>
<evidence type="ECO:0000313" key="2">
    <source>
        <dbReference type="Proteomes" id="UP000236884"/>
    </source>
</evidence>
<dbReference type="EMBL" id="AP014946">
    <property type="protein sequence ID" value="BAT59729.1"/>
    <property type="molecule type" value="Genomic_DNA"/>
</dbReference>